<comment type="caution">
    <text evidence="1">The sequence shown here is derived from an EMBL/GenBank/DDBJ whole genome shotgun (WGS) entry which is preliminary data.</text>
</comment>
<reference evidence="1 2" key="1">
    <citation type="submission" date="2023-01" db="EMBL/GenBank/DDBJ databases">
        <title>Draft genome sequence of Nocardiopsis sp. RSe5-2 isolated from halophytes.</title>
        <authorList>
            <person name="Duangmal K."/>
            <person name="Chantavorakit T."/>
        </authorList>
    </citation>
    <scope>NUCLEOTIDE SEQUENCE [LARGE SCALE GENOMIC DNA]</scope>
    <source>
        <strain evidence="1 2">RSe5-2</strain>
    </source>
</reference>
<dbReference type="Proteomes" id="UP001527866">
    <property type="component" value="Unassembled WGS sequence"/>
</dbReference>
<name>A0ABT4U4N5_9ACTN</name>
<organism evidence="1 2">
    <name type="scientific">Nocardiopsis endophytica</name>
    <dbReference type="NCBI Taxonomy" id="3018445"/>
    <lineage>
        <taxon>Bacteria</taxon>
        <taxon>Bacillati</taxon>
        <taxon>Actinomycetota</taxon>
        <taxon>Actinomycetes</taxon>
        <taxon>Streptosporangiales</taxon>
        <taxon>Nocardiopsidaceae</taxon>
        <taxon>Nocardiopsis</taxon>
    </lineage>
</organism>
<sequence>MYGFYLFEGSFHQGGGGWERYEVGTGLDQVKTAAARYIREGWWVANPGDTCAVRVYRGGEVEHEAAVYPFTRVKVPGFAWISFDDKGRPVGGEPEPGGRHEGTAPLDLWGAVLPEALNECPGEIEVTIDWERMALPGLEPPLLPEGASLVVDHAEGTATAFGHDLSDEEHDDLTDELYDDLSDDQVILTYGSNDTL</sequence>
<proteinExistence type="predicted"/>
<dbReference type="EMBL" id="JAQFWQ010000038">
    <property type="protein sequence ID" value="MDA2811921.1"/>
    <property type="molecule type" value="Genomic_DNA"/>
</dbReference>
<gene>
    <name evidence="1" type="ORF">O4J56_14855</name>
</gene>
<evidence type="ECO:0000313" key="1">
    <source>
        <dbReference type="EMBL" id="MDA2811921.1"/>
    </source>
</evidence>
<keyword evidence="2" id="KW-1185">Reference proteome</keyword>
<dbReference type="RefSeq" id="WP_270686374.1">
    <property type="nucleotide sequence ID" value="NZ_JAQFWQ010000038.1"/>
</dbReference>
<accession>A0ABT4U4N5</accession>
<protein>
    <submittedName>
        <fullName evidence="1">Uncharacterized protein</fullName>
    </submittedName>
</protein>
<evidence type="ECO:0000313" key="2">
    <source>
        <dbReference type="Proteomes" id="UP001527866"/>
    </source>
</evidence>